<comment type="caution">
    <text evidence="1">The sequence shown here is derived from an EMBL/GenBank/DDBJ whole genome shotgun (WGS) entry which is preliminary data.</text>
</comment>
<protein>
    <submittedName>
        <fullName evidence="1">Uncharacterized protein</fullName>
    </submittedName>
</protein>
<evidence type="ECO:0000313" key="1">
    <source>
        <dbReference type="EMBL" id="KAL3403091.1"/>
    </source>
</evidence>
<dbReference type="EMBL" id="JBJJXI010000032">
    <property type="protein sequence ID" value="KAL3403091.1"/>
    <property type="molecule type" value="Genomic_DNA"/>
</dbReference>
<organism evidence="1 2">
    <name type="scientific">Trichogramma kaykai</name>
    <dbReference type="NCBI Taxonomy" id="54128"/>
    <lineage>
        <taxon>Eukaryota</taxon>
        <taxon>Metazoa</taxon>
        <taxon>Ecdysozoa</taxon>
        <taxon>Arthropoda</taxon>
        <taxon>Hexapoda</taxon>
        <taxon>Insecta</taxon>
        <taxon>Pterygota</taxon>
        <taxon>Neoptera</taxon>
        <taxon>Endopterygota</taxon>
        <taxon>Hymenoptera</taxon>
        <taxon>Apocrita</taxon>
        <taxon>Proctotrupomorpha</taxon>
        <taxon>Chalcidoidea</taxon>
        <taxon>Trichogrammatidae</taxon>
        <taxon>Trichogramma</taxon>
    </lineage>
</organism>
<evidence type="ECO:0000313" key="2">
    <source>
        <dbReference type="Proteomes" id="UP001627154"/>
    </source>
</evidence>
<reference evidence="1 2" key="1">
    <citation type="journal article" date="2024" name="bioRxiv">
        <title>A reference genome for Trichogramma kaykai: A tiny desert-dwelling parasitoid wasp with competing sex-ratio distorters.</title>
        <authorList>
            <person name="Culotta J."/>
            <person name="Lindsey A.R."/>
        </authorList>
    </citation>
    <scope>NUCLEOTIDE SEQUENCE [LARGE SCALE GENOMIC DNA]</scope>
    <source>
        <strain evidence="1 2">KSX58</strain>
    </source>
</reference>
<sequence>MKRCRYTWETDKLYNRCSRKNEVPRDYCGDKRDLKPCAIVTSRVLRYLSSSVSRRALTSCQLPNIPSTEQHLKSTDRSLHIVVVKDGTIEKVLHSDR</sequence>
<dbReference type="Proteomes" id="UP001627154">
    <property type="component" value="Unassembled WGS sequence"/>
</dbReference>
<proteinExistence type="predicted"/>
<name>A0ABD2XEK4_9HYME</name>
<dbReference type="AlphaFoldDB" id="A0ABD2XEK4"/>
<keyword evidence="2" id="KW-1185">Reference proteome</keyword>
<gene>
    <name evidence="1" type="ORF">TKK_004224</name>
</gene>
<accession>A0ABD2XEK4</accession>